<comment type="caution">
    <text evidence="10">The sequence shown here is derived from an EMBL/GenBank/DDBJ whole genome shotgun (WGS) entry which is preliminary data.</text>
</comment>
<dbReference type="InterPro" id="IPR050526">
    <property type="entry name" value="Rubredoxin_ET"/>
</dbReference>
<name>A0A396S512_9PSED</name>
<comment type="similarity">
    <text evidence="2 7">Belongs to the rubredoxin family.</text>
</comment>
<dbReference type="UniPathway" id="UPA00191"/>
<keyword evidence="3" id="KW-0813">Transport</keyword>
<evidence type="ECO:0000256" key="1">
    <source>
        <dbReference type="ARBA" id="ARBA00001965"/>
    </source>
</evidence>
<evidence type="ECO:0000313" key="10">
    <source>
        <dbReference type="EMBL" id="RHW21773.1"/>
    </source>
</evidence>
<dbReference type="Gene3D" id="2.20.28.10">
    <property type="match status" value="1"/>
</dbReference>
<dbReference type="Pfam" id="PF00301">
    <property type="entry name" value="Rubredoxin"/>
    <property type="match status" value="1"/>
</dbReference>
<accession>A0A396S512</accession>
<evidence type="ECO:0000313" key="11">
    <source>
        <dbReference type="Proteomes" id="UP000265745"/>
    </source>
</evidence>
<dbReference type="SMR" id="A0A396S512"/>
<evidence type="ECO:0000259" key="9">
    <source>
        <dbReference type="PROSITE" id="PS50903"/>
    </source>
</evidence>
<organism evidence="10 11">
    <name type="scientific">Pseudomonas jilinensis</name>
    <dbReference type="NCBI Taxonomy" id="2078689"/>
    <lineage>
        <taxon>Bacteria</taxon>
        <taxon>Pseudomonadati</taxon>
        <taxon>Pseudomonadota</taxon>
        <taxon>Gammaproteobacteria</taxon>
        <taxon>Pseudomonadales</taxon>
        <taxon>Pseudomonadaceae</taxon>
        <taxon>Pseudomonas</taxon>
    </lineage>
</organism>
<dbReference type="PANTHER" id="PTHR47627">
    <property type="entry name" value="RUBREDOXIN"/>
    <property type="match status" value="1"/>
</dbReference>
<dbReference type="GO" id="GO:0005506">
    <property type="term" value="F:iron ion binding"/>
    <property type="evidence" value="ECO:0007669"/>
    <property type="project" value="UniProtKB-UniRule"/>
</dbReference>
<gene>
    <name evidence="10" type="ORF">C2846_07470</name>
</gene>
<dbReference type="PANTHER" id="PTHR47627:SF1">
    <property type="entry name" value="RUBREDOXIN-1-RELATED"/>
    <property type="match status" value="1"/>
</dbReference>
<keyword evidence="11" id="KW-1185">Reference proteome</keyword>
<dbReference type="Proteomes" id="UP000265745">
    <property type="component" value="Unassembled WGS sequence"/>
</dbReference>
<evidence type="ECO:0000256" key="3">
    <source>
        <dbReference type="ARBA" id="ARBA00022448"/>
    </source>
</evidence>
<dbReference type="PROSITE" id="PS50903">
    <property type="entry name" value="RUBREDOXIN_LIKE"/>
    <property type="match status" value="1"/>
</dbReference>
<dbReference type="AlphaFoldDB" id="A0A396S512"/>
<proteinExistence type="inferred from homology"/>
<dbReference type="RefSeq" id="WP_011920687.1">
    <property type="nucleotide sequence ID" value="NZ_QJSA01000005.1"/>
</dbReference>
<keyword evidence="5 7" id="KW-0249">Electron transport</keyword>
<dbReference type="GO" id="GO:0009055">
    <property type="term" value="F:electron transfer activity"/>
    <property type="evidence" value="ECO:0007669"/>
    <property type="project" value="TreeGrafter"/>
</dbReference>
<protein>
    <recommendedName>
        <fullName evidence="7">Rubredoxin</fullName>
    </recommendedName>
</protein>
<feature type="compositionally biased region" description="Basic residues" evidence="8">
    <location>
        <begin position="123"/>
        <end position="132"/>
    </location>
</feature>
<feature type="region of interest" description="Disordered" evidence="8">
    <location>
        <begin position="108"/>
        <end position="132"/>
    </location>
</feature>
<evidence type="ECO:0000256" key="7">
    <source>
        <dbReference type="RuleBase" id="RU003820"/>
    </source>
</evidence>
<comment type="cofactor">
    <cofactor evidence="1 7">
        <name>Fe(3+)</name>
        <dbReference type="ChEBI" id="CHEBI:29034"/>
    </cofactor>
</comment>
<dbReference type="SUPFAM" id="SSF57802">
    <property type="entry name" value="Rubredoxin-like"/>
    <property type="match status" value="1"/>
</dbReference>
<keyword evidence="6 7" id="KW-0408">Iron</keyword>
<evidence type="ECO:0000256" key="2">
    <source>
        <dbReference type="ARBA" id="ARBA00005337"/>
    </source>
</evidence>
<dbReference type="PRINTS" id="PR00163">
    <property type="entry name" value="RUBREDOXIN"/>
</dbReference>
<evidence type="ECO:0000256" key="8">
    <source>
        <dbReference type="SAM" id="MobiDB-lite"/>
    </source>
</evidence>
<dbReference type="EMBL" id="QJSA01000005">
    <property type="protein sequence ID" value="RHW21773.1"/>
    <property type="molecule type" value="Genomic_DNA"/>
</dbReference>
<reference evidence="10 11" key="1">
    <citation type="submission" date="2018-06" db="EMBL/GenBank/DDBJ databases">
        <title>Pseudomonas jilinensis sp. nov., isolated from the production water of Jilin Oilfield in China.</title>
        <authorList>
            <person name="Wang J."/>
        </authorList>
    </citation>
    <scope>NUCLEOTIDE SEQUENCE [LARGE SCALE GENOMIC DNA]</scope>
    <source>
        <strain evidence="10 11">JS15-10A1</strain>
    </source>
</reference>
<sequence length="132" mass="14619">MSRYQCPDCQYIYDENKGEPHEGFHPNTSWNDIPKDWACPDCAVRDKVDFIFLADSPSKETQLGVNSQLANSESGISDATPTGMAVLAAELVIPLNQENKNEGCAAKTEVLDQASTPQVVRKSSTRKKMRNK</sequence>
<dbReference type="CDD" id="cd00730">
    <property type="entry name" value="rubredoxin"/>
    <property type="match status" value="1"/>
</dbReference>
<dbReference type="GO" id="GO:0043448">
    <property type="term" value="P:alkane catabolic process"/>
    <property type="evidence" value="ECO:0007669"/>
    <property type="project" value="UniProtKB-UniPathway"/>
</dbReference>
<dbReference type="InterPro" id="IPR024934">
    <property type="entry name" value="Rubredoxin-like_dom"/>
</dbReference>
<evidence type="ECO:0000256" key="5">
    <source>
        <dbReference type="ARBA" id="ARBA00022982"/>
    </source>
</evidence>
<dbReference type="InterPro" id="IPR018527">
    <property type="entry name" value="Rubredoxin_Fe_BS"/>
</dbReference>
<feature type="domain" description="Rubredoxin-like" evidence="9">
    <location>
        <begin position="1"/>
        <end position="53"/>
    </location>
</feature>
<feature type="compositionally biased region" description="Polar residues" evidence="8">
    <location>
        <begin position="113"/>
        <end position="122"/>
    </location>
</feature>
<dbReference type="PROSITE" id="PS00202">
    <property type="entry name" value="RUBREDOXIN"/>
    <property type="match status" value="1"/>
</dbReference>
<evidence type="ECO:0000256" key="6">
    <source>
        <dbReference type="ARBA" id="ARBA00023004"/>
    </source>
</evidence>
<keyword evidence="4 7" id="KW-0479">Metal-binding</keyword>
<evidence type="ECO:0000256" key="4">
    <source>
        <dbReference type="ARBA" id="ARBA00022723"/>
    </source>
</evidence>
<dbReference type="OrthoDB" id="9800607at2"/>
<dbReference type="InterPro" id="IPR024935">
    <property type="entry name" value="Rubredoxin_dom"/>
</dbReference>